<sequence>MSSESVENQVIVEKILNNPDLTVNTSSPKLVVSAQNTITVSTEPTKNINKSNHSISIVPTSGSQDFDETQTTCAELKQAAQSKILPPYTNAYRGNKTNQSKTFSKTSPQKLVSSDKSISESSLSPPSVVNNKSVTVDTRTNANFNSVPVSRSTQLSIVHPKGDKVTLFNPTSTTSETSSATPKVLQDQVMQQPSSKSTNDILERNINKNVLSLTPCPSNMKTVSVVKETKVSPVTTVSKSVSPSPNSRNITPVKDNVNFNYPPKSAGKSDIHNLSPNNPIKTHSNNTSKPVVISTADLATSLFLKSPVVDNIVVCPSKMKDTTSTVSSNDCDSKNVDRIPKIIPTKNVPSAISSCISKINPQTTSIRVSSSSLTSSKKTVISEPVQISTVPETLPNSYLAMISPISNSITDNKNKKIMDALNSGSNFNLTNSKESITVLQDSAVEENTSPDSRPIEEITNKPQPSCKAVEQGGVVECLTISSDEEDEEAEESEPHVSSNSDCSDISSSLINKEPPLIDAYDDAKFSDSEMNVSDRDSGAELDMTSGSGYWDLNCRTVRIGSYKFIPHGPVLVSEHGVRMDVPAINRPSETVVVKIPTREITKVLIFNGQKLPVIFYYVSVSMGARIRKLLNMTNKSENYFNPHSKDESQRRITLVLEKYSVDNGVNIATVYLERNLLEHLTYKEANALLIKSVPKDRKDVQKQIKQVPRNPVQTIMVYPPPPARGGISINTEDYSCLAEDVFLNDVIIDFYLKWLYNEKLSETDKEKTHIFSSFFYKRLTDKATPIPRDLQNSRSTDTTISPAEIRHSRVSKWTKNIDLFSKDYIIIPLNENQHWFLAIICFPGLRGPVRLADNKPIESPPPEVKIESADSSTETSESQTMFIGSTSITPIRQDIKFSVPEEEGGDADERDEADGTEEDVHLYSPTSEDSDAEYAEMELTSTGDVKSVVTRSKSEKEPIKQPCILVFDSLAGASRARIIATLRDYLRVEYKAKHNEERDFSKHVVKGACPRVPQQNNYTDCGLFVLQYVETFFEKKITDFHVPIKSLRNWFDPEIVGRKRKDIQQLLVQLMLHQGIDVNSLKLPTLNLASPSDEDSNDEYEYDDEEDYYDEEDECEDFEDDDMEDADVEEDGEDDFGHPLGYQVVEEMDVDDGGDCREKRRFRRTSLKRMYTLHDQHHSHAQQRRLRTQQQQCASEAEYMNEVVDDDEDDLDCDDGACRDYELYGAEFDLENEGIREDDVDASETVSESDIYQDLDDIHVPKARKCAANADSSGIPSRSQSGQSMPPTDRSRVLMSAGKVVRPMQTKSLVSYDDDDDDDEEDDVGAGAYYDVGDDFVNEEVEDVEGSQQEDEVDHELDEIIDEDDEADEESKRQLALANERLCALDPNSVTVLVTRGPPVPAKDSSSPGVNPSATPVTTSAVAERDSLDALKAARPFGDIESSDSPSSSIKRFRSN</sequence>
<dbReference type="EMBL" id="JBBCAQ010000033">
    <property type="protein sequence ID" value="KAK7582290.1"/>
    <property type="molecule type" value="Genomic_DNA"/>
</dbReference>
<dbReference type="SUPFAM" id="SSF54001">
    <property type="entry name" value="Cysteine proteinases"/>
    <property type="match status" value="1"/>
</dbReference>
<gene>
    <name evidence="8" type="ORF">V9T40_013735</name>
</gene>
<feature type="compositionally biased region" description="Polar residues" evidence="6">
    <location>
        <begin position="1404"/>
        <end position="1421"/>
    </location>
</feature>
<dbReference type="PROSITE" id="PS50600">
    <property type="entry name" value="ULP_PROTEASE"/>
    <property type="match status" value="1"/>
</dbReference>
<dbReference type="GO" id="GO:0006508">
    <property type="term" value="P:proteolysis"/>
    <property type="evidence" value="ECO:0007669"/>
    <property type="project" value="UniProtKB-KW"/>
</dbReference>
<accession>A0AAN9TPK9</accession>
<reference evidence="8 9" key="1">
    <citation type="submission" date="2024-03" db="EMBL/GenBank/DDBJ databases">
        <title>Adaptation during the transition from Ophiocordyceps entomopathogen to insect associate is accompanied by gene loss and intensified selection.</title>
        <authorList>
            <person name="Ward C.M."/>
            <person name="Onetto C.A."/>
            <person name="Borneman A.R."/>
        </authorList>
    </citation>
    <scope>NUCLEOTIDE SEQUENCE [LARGE SCALE GENOMIC DNA]</scope>
    <source>
        <strain evidence="8">AWRI1</strain>
        <tissue evidence="8">Single Adult Female</tissue>
    </source>
</reference>
<feature type="compositionally biased region" description="Low complexity" evidence="6">
    <location>
        <begin position="869"/>
        <end position="880"/>
    </location>
</feature>
<feature type="domain" description="Ubiquitin-like protease family profile" evidence="7">
    <location>
        <begin position="727"/>
        <end position="1032"/>
    </location>
</feature>
<evidence type="ECO:0000256" key="6">
    <source>
        <dbReference type="SAM" id="MobiDB-lite"/>
    </source>
</evidence>
<feature type="compositionally biased region" description="Acidic residues" evidence="6">
    <location>
        <begin position="1092"/>
        <end position="1134"/>
    </location>
</feature>
<comment type="similarity">
    <text evidence="1">Belongs to the peptidase C48 family.</text>
</comment>
<keyword evidence="3" id="KW-0645">Protease</keyword>
<keyword evidence="2" id="KW-0597">Phosphoprotein</keyword>
<keyword evidence="4" id="KW-0833">Ubl conjugation pathway</keyword>
<feature type="compositionally biased region" description="Acidic residues" evidence="6">
    <location>
        <begin position="1312"/>
        <end position="1324"/>
    </location>
</feature>
<proteinExistence type="inferred from homology"/>
<feature type="compositionally biased region" description="Acidic residues" evidence="6">
    <location>
        <begin position="1332"/>
        <end position="1369"/>
    </location>
</feature>
<feature type="compositionally biased region" description="Acidic residues" evidence="6">
    <location>
        <begin position="900"/>
        <end position="917"/>
    </location>
</feature>
<feature type="region of interest" description="Disordered" evidence="6">
    <location>
        <begin position="896"/>
        <end position="931"/>
    </location>
</feature>
<feature type="compositionally biased region" description="Polar residues" evidence="6">
    <location>
        <begin position="1270"/>
        <end position="1286"/>
    </location>
</feature>
<dbReference type="InterPro" id="IPR051947">
    <property type="entry name" value="Sentrin-specific_protease"/>
</dbReference>
<evidence type="ECO:0000256" key="2">
    <source>
        <dbReference type="ARBA" id="ARBA00022553"/>
    </source>
</evidence>
<evidence type="ECO:0000256" key="4">
    <source>
        <dbReference type="ARBA" id="ARBA00022786"/>
    </source>
</evidence>
<evidence type="ECO:0000256" key="3">
    <source>
        <dbReference type="ARBA" id="ARBA00022670"/>
    </source>
</evidence>
<feature type="region of interest" description="Disordered" evidence="6">
    <location>
        <begin position="1304"/>
        <end position="1373"/>
    </location>
</feature>
<feature type="region of interest" description="Disordered" evidence="6">
    <location>
        <begin position="236"/>
        <end position="257"/>
    </location>
</feature>
<feature type="compositionally biased region" description="Low complexity" evidence="6">
    <location>
        <begin position="111"/>
        <end position="133"/>
    </location>
</feature>
<dbReference type="GO" id="GO:0016926">
    <property type="term" value="P:protein desumoylation"/>
    <property type="evidence" value="ECO:0007669"/>
    <property type="project" value="TreeGrafter"/>
</dbReference>
<dbReference type="InterPro" id="IPR038765">
    <property type="entry name" value="Papain-like_cys_pep_sf"/>
</dbReference>
<comment type="caution">
    <text evidence="8">The sequence shown here is derived from an EMBL/GenBank/DDBJ whole genome shotgun (WGS) entry which is preliminary data.</text>
</comment>
<dbReference type="PANTHER" id="PTHR46896:SF3">
    <property type="entry name" value="FI06413P-RELATED"/>
    <property type="match status" value="1"/>
</dbReference>
<feature type="compositionally biased region" description="Polar residues" evidence="6">
    <location>
        <begin position="95"/>
        <end position="110"/>
    </location>
</feature>
<feature type="region of interest" description="Disordered" evidence="6">
    <location>
        <begin position="443"/>
        <end position="465"/>
    </location>
</feature>
<dbReference type="GO" id="GO:0070139">
    <property type="term" value="F:SUMO-specific endopeptidase activity"/>
    <property type="evidence" value="ECO:0007669"/>
    <property type="project" value="TreeGrafter"/>
</dbReference>
<feature type="region of interest" description="Disordered" evidence="6">
    <location>
        <begin position="1265"/>
        <end position="1290"/>
    </location>
</feature>
<protein>
    <recommendedName>
        <fullName evidence="7">Ubiquitin-like protease family profile domain-containing protein</fullName>
    </recommendedName>
</protein>
<keyword evidence="5" id="KW-0378">Hydrolase</keyword>
<evidence type="ECO:0000259" key="7">
    <source>
        <dbReference type="PROSITE" id="PS50600"/>
    </source>
</evidence>
<dbReference type="InterPro" id="IPR003653">
    <property type="entry name" value="Peptidase_C48_C"/>
</dbReference>
<keyword evidence="9" id="KW-1185">Reference proteome</keyword>
<dbReference type="Proteomes" id="UP001367676">
    <property type="component" value="Unassembled WGS sequence"/>
</dbReference>
<feature type="region of interest" description="Disordered" evidence="6">
    <location>
        <begin position="853"/>
        <end position="880"/>
    </location>
</feature>
<dbReference type="GO" id="GO:0005737">
    <property type="term" value="C:cytoplasm"/>
    <property type="evidence" value="ECO:0007669"/>
    <property type="project" value="TreeGrafter"/>
</dbReference>
<dbReference type="PANTHER" id="PTHR46896">
    <property type="entry name" value="SENTRIN-SPECIFIC PROTEASE"/>
    <property type="match status" value="1"/>
</dbReference>
<feature type="region of interest" description="Disordered" evidence="6">
    <location>
        <begin position="85"/>
        <end position="133"/>
    </location>
</feature>
<evidence type="ECO:0000256" key="5">
    <source>
        <dbReference type="ARBA" id="ARBA00022801"/>
    </source>
</evidence>
<dbReference type="Pfam" id="PF02902">
    <property type="entry name" value="Peptidase_C48"/>
    <property type="match status" value="1"/>
</dbReference>
<name>A0AAN9TPK9_9HEMI</name>
<dbReference type="Gene3D" id="3.40.395.10">
    <property type="entry name" value="Adenoviral Proteinase, Chain A"/>
    <property type="match status" value="1"/>
</dbReference>
<feature type="region of interest" description="Disordered" evidence="6">
    <location>
        <begin position="1394"/>
        <end position="1456"/>
    </location>
</feature>
<organism evidence="8 9">
    <name type="scientific">Parthenolecanium corni</name>
    <dbReference type="NCBI Taxonomy" id="536013"/>
    <lineage>
        <taxon>Eukaryota</taxon>
        <taxon>Metazoa</taxon>
        <taxon>Ecdysozoa</taxon>
        <taxon>Arthropoda</taxon>
        <taxon>Hexapoda</taxon>
        <taxon>Insecta</taxon>
        <taxon>Pterygota</taxon>
        <taxon>Neoptera</taxon>
        <taxon>Paraneoptera</taxon>
        <taxon>Hemiptera</taxon>
        <taxon>Sternorrhyncha</taxon>
        <taxon>Coccoidea</taxon>
        <taxon>Coccidae</taxon>
        <taxon>Parthenolecanium</taxon>
    </lineage>
</organism>
<evidence type="ECO:0000313" key="8">
    <source>
        <dbReference type="EMBL" id="KAK7582290.1"/>
    </source>
</evidence>
<feature type="region of interest" description="Disordered" evidence="6">
    <location>
        <begin position="482"/>
        <end position="508"/>
    </location>
</feature>
<feature type="region of interest" description="Disordered" evidence="6">
    <location>
        <begin position="1087"/>
        <end position="1138"/>
    </location>
</feature>
<evidence type="ECO:0000313" key="9">
    <source>
        <dbReference type="Proteomes" id="UP001367676"/>
    </source>
</evidence>
<dbReference type="GO" id="GO:0005634">
    <property type="term" value="C:nucleus"/>
    <property type="evidence" value="ECO:0007669"/>
    <property type="project" value="TreeGrafter"/>
</dbReference>
<feature type="compositionally biased region" description="Acidic residues" evidence="6">
    <location>
        <begin position="482"/>
        <end position="491"/>
    </location>
</feature>
<feature type="compositionally biased region" description="Low complexity" evidence="6">
    <location>
        <begin position="497"/>
        <end position="508"/>
    </location>
</feature>
<feature type="compositionally biased region" description="Low complexity" evidence="6">
    <location>
        <begin position="236"/>
        <end position="247"/>
    </location>
</feature>
<evidence type="ECO:0000256" key="1">
    <source>
        <dbReference type="ARBA" id="ARBA00005234"/>
    </source>
</evidence>